<feature type="region of interest" description="Disordered" evidence="5">
    <location>
        <begin position="204"/>
        <end position="231"/>
    </location>
</feature>
<dbReference type="STRING" id="655863.F0XJZ7"/>
<evidence type="ECO:0000313" key="6">
    <source>
        <dbReference type="EMBL" id="EFX01957.1"/>
    </source>
</evidence>
<evidence type="ECO:0000256" key="1">
    <source>
        <dbReference type="ARBA" id="ARBA00022692"/>
    </source>
</evidence>
<dbReference type="GeneID" id="25978305"/>
<feature type="region of interest" description="Disordered" evidence="5">
    <location>
        <begin position="12"/>
        <end position="50"/>
    </location>
</feature>
<dbReference type="HOGENOM" id="CLU_084856_0_1_1"/>
<dbReference type="InterPro" id="IPR038814">
    <property type="entry name" value="AIM11"/>
</dbReference>
<proteinExistence type="inferred from homology"/>
<keyword evidence="7" id="KW-1185">Reference proteome</keyword>
<keyword evidence="3" id="KW-0472">Membrane</keyword>
<protein>
    <recommendedName>
        <fullName evidence="4">Altered inheritance of mitochondria protein 11</fullName>
    </recommendedName>
</protein>
<feature type="compositionally biased region" description="Low complexity" evidence="5">
    <location>
        <begin position="25"/>
        <end position="50"/>
    </location>
</feature>
<sequence>MLSSLIGKALAQSQPAAVPPSDPGSTSAASPELSATPASSASSASPASAPLTDRSIFSRRSLGQLGLFFAGATFVALSTTVTRRAVARRKLEAQLKFFQQSGGTVSKGGGAAIDSSLGDGAIAASAAADPNPAPQGSLVALEALNLASLNVVSFFIMLAGGLSWALDLSSVDDLQHLSQRNLRGSLTGNYDVKAEEEAERELSEFMTRIMGPDYGKTVGGQPEEKPDDKTA</sequence>
<dbReference type="PANTHER" id="PTHR39136:SF1">
    <property type="entry name" value="ALTERED INHERITANCE OF MITOCHONDRIA PROTEIN 11"/>
    <property type="match status" value="1"/>
</dbReference>
<keyword evidence="1" id="KW-0812">Transmembrane</keyword>
<feature type="compositionally biased region" description="Basic and acidic residues" evidence="5">
    <location>
        <begin position="222"/>
        <end position="231"/>
    </location>
</feature>
<name>F0XJZ7_GROCL</name>
<dbReference type="GO" id="GO:0016020">
    <property type="term" value="C:membrane"/>
    <property type="evidence" value="ECO:0007669"/>
    <property type="project" value="UniProtKB-SubCell"/>
</dbReference>
<keyword evidence="2" id="KW-1133">Transmembrane helix</keyword>
<gene>
    <name evidence="4" type="primary">AIM11</name>
    <name evidence="6" type="ORF">CMQ_5028</name>
</gene>
<dbReference type="PANTHER" id="PTHR39136">
    <property type="entry name" value="ALTERED INHERITANCE OF MITOCHONDRIA PROTEIN 11"/>
    <property type="match status" value="1"/>
</dbReference>
<evidence type="ECO:0000256" key="2">
    <source>
        <dbReference type="ARBA" id="ARBA00022989"/>
    </source>
</evidence>
<dbReference type="EMBL" id="GL629787">
    <property type="protein sequence ID" value="EFX01957.1"/>
    <property type="molecule type" value="Genomic_DNA"/>
</dbReference>
<dbReference type="RefSeq" id="XP_014171439.1">
    <property type="nucleotide sequence ID" value="XM_014315964.1"/>
</dbReference>
<dbReference type="eggNOG" id="ENOG502S3SI">
    <property type="taxonomic scope" value="Eukaryota"/>
</dbReference>
<comment type="similarity">
    <text evidence="4">Belongs to the AIM11 family.</text>
</comment>
<evidence type="ECO:0000313" key="7">
    <source>
        <dbReference type="Proteomes" id="UP000007796"/>
    </source>
</evidence>
<dbReference type="AlphaFoldDB" id="F0XJZ7"/>
<comment type="subcellular location">
    <subcellularLocation>
        <location evidence="4">Membrane</location>
        <topology evidence="4">Multi-pass membrane protein</topology>
    </subcellularLocation>
</comment>
<dbReference type="GO" id="GO:0005739">
    <property type="term" value="C:mitochondrion"/>
    <property type="evidence" value="ECO:0007669"/>
    <property type="project" value="TreeGrafter"/>
</dbReference>
<evidence type="ECO:0000256" key="3">
    <source>
        <dbReference type="ARBA" id="ARBA00023136"/>
    </source>
</evidence>
<dbReference type="OrthoDB" id="3558022at2759"/>
<evidence type="ECO:0000256" key="4">
    <source>
        <dbReference type="RuleBase" id="RU367098"/>
    </source>
</evidence>
<dbReference type="Proteomes" id="UP000007796">
    <property type="component" value="Unassembled WGS sequence"/>
</dbReference>
<evidence type="ECO:0000256" key="5">
    <source>
        <dbReference type="SAM" id="MobiDB-lite"/>
    </source>
</evidence>
<organism evidence="7">
    <name type="scientific">Grosmannia clavigera (strain kw1407 / UAMH 11150)</name>
    <name type="common">Blue stain fungus</name>
    <name type="synonym">Graphiocladiella clavigera</name>
    <dbReference type="NCBI Taxonomy" id="655863"/>
    <lineage>
        <taxon>Eukaryota</taxon>
        <taxon>Fungi</taxon>
        <taxon>Dikarya</taxon>
        <taxon>Ascomycota</taxon>
        <taxon>Pezizomycotina</taxon>
        <taxon>Sordariomycetes</taxon>
        <taxon>Sordariomycetidae</taxon>
        <taxon>Ophiostomatales</taxon>
        <taxon>Ophiostomataceae</taxon>
        <taxon>Leptographium</taxon>
    </lineage>
</organism>
<reference evidence="6 7" key="1">
    <citation type="journal article" date="2011" name="Proc. Natl. Acad. Sci. U.S.A.">
        <title>Genome and transcriptome analyses of the mountain pine beetle-fungal symbiont Grosmannia clavigera, a lodgepole pine pathogen.</title>
        <authorList>
            <person name="DiGuistini S."/>
            <person name="Wang Y."/>
            <person name="Liao N.Y."/>
            <person name="Taylor G."/>
            <person name="Tanguay P."/>
            <person name="Feau N."/>
            <person name="Henrissat B."/>
            <person name="Chan S.K."/>
            <person name="Hesse-Orce U."/>
            <person name="Alamouti S.M."/>
            <person name="Tsui C.K.M."/>
            <person name="Docking R.T."/>
            <person name="Levasseur A."/>
            <person name="Haridas S."/>
            <person name="Robertson G."/>
            <person name="Birol I."/>
            <person name="Holt R.A."/>
            <person name="Marra M.A."/>
            <person name="Hamelin R.C."/>
            <person name="Hirst M."/>
            <person name="Jones S.J.M."/>
            <person name="Bohlmann J."/>
            <person name="Breuil C."/>
        </authorList>
    </citation>
    <scope>NUCLEOTIDE SEQUENCE [LARGE SCALE GENOMIC DNA]</scope>
    <source>
        <strain evidence="7">kw1407 / UAMH 11150</strain>
    </source>
</reference>
<dbReference type="InParanoid" id="F0XJZ7"/>
<accession>F0XJZ7</accession>